<organism evidence="3 4">
    <name type="scientific">Fusarium acuminatum</name>
    <dbReference type="NCBI Taxonomy" id="5515"/>
    <lineage>
        <taxon>Eukaryota</taxon>
        <taxon>Fungi</taxon>
        <taxon>Dikarya</taxon>
        <taxon>Ascomycota</taxon>
        <taxon>Pezizomycotina</taxon>
        <taxon>Sordariomycetes</taxon>
        <taxon>Hypocreomycetidae</taxon>
        <taxon>Hypocreales</taxon>
        <taxon>Nectriaceae</taxon>
        <taxon>Fusarium</taxon>
        <taxon>Fusarium tricinctum species complex</taxon>
    </lineage>
</organism>
<keyword evidence="2" id="KW-0560">Oxidoreductase</keyword>
<dbReference type="Pfam" id="PF00106">
    <property type="entry name" value="adh_short"/>
    <property type="match status" value="1"/>
</dbReference>
<keyword evidence="4" id="KW-1185">Reference proteome</keyword>
<dbReference type="PANTHER" id="PTHR43669:SF11">
    <property type="entry name" value="SHORT-CHAIN DEHYDROGENASE_OXIDOREDUCTASE"/>
    <property type="match status" value="1"/>
</dbReference>
<evidence type="ECO:0000256" key="1">
    <source>
        <dbReference type="ARBA" id="ARBA00006484"/>
    </source>
</evidence>
<dbReference type="PANTHER" id="PTHR43669">
    <property type="entry name" value="5-KETO-D-GLUCONATE 5-REDUCTASE"/>
    <property type="match status" value="1"/>
</dbReference>
<sequence>MAPLYKKALVIGATSGIGAALADKLIATGTKVIVVGRRQDRLLAFVETHGSEMSSAVAFDVTNLAGTKAFAHKIIQSHPDLDCVVLSAGVQRGFDFSNPETVDLELLGDELTTNYTSAVHLTVAFLPHLKNEPHGNIVYINATLGLIPAMIRTPNYNASKAALHAFAMDLRYQLHESGSPLLNGREIGMPLAEFIDQMYDNLVGGSDQFSMGLGEDLFRKGGWEYQRREMCEAAQEYFKDTLAEFIRK</sequence>
<name>A0ABZ2WJH8_9HYPO</name>
<evidence type="ECO:0000256" key="2">
    <source>
        <dbReference type="ARBA" id="ARBA00023002"/>
    </source>
</evidence>
<dbReference type="Gene3D" id="3.40.50.720">
    <property type="entry name" value="NAD(P)-binding Rossmann-like Domain"/>
    <property type="match status" value="1"/>
</dbReference>
<evidence type="ECO:0000313" key="3">
    <source>
        <dbReference type="EMBL" id="WZH40827.1"/>
    </source>
</evidence>
<protein>
    <submittedName>
        <fullName evidence="3">Oxidoreductase dltE</fullName>
    </submittedName>
</protein>
<dbReference type="InterPro" id="IPR036291">
    <property type="entry name" value="NAD(P)-bd_dom_sf"/>
</dbReference>
<dbReference type="PRINTS" id="PR00081">
    <property type="entry name" value="GDHRDH"/>
</dbReference>
<accession>A0ABZ2WJH8</accession>
<reference evidence="3 4" key="1">
    <citation type="submission" date="2024-04" db="EMBL/GenBank/DDBJ databases">
        <title>Complete genome sequence of Fusarium acuminatum.</title>
        <authorList>
            <person name="Lan B."/>
        </authorList>
    </citation>
    <scope>NUCLEOTIDE SEQUENCE [LARGE SCALE GENOMIC DNA]</scope>
    <source>
        <strain evidence="3">1A</strain>
    </source>
</reference>
<dbReference type="SUPFAM" id="SSF51735">
    <property type="entry name" value="NAD(P)-binding Rossmann-fold domains"/>
    <property type="match status" value="1"/>
</dbReference>
<evidence type="ECO:0000313" key="4">
    <source>
        <dbReference type="Proteomes" id="UP001489902"/>
    </source>
</evidence>
<gene>
    <name evidence="3" type="ORF">QYS62_001765</name>
</gene>
<proteinExistence type="inferred from homology"/>
<dbReference type="EMBL" id="CP151260">
    <property type="protein sequence ID" value="WZH40827.1"/>
    <property type="molecule type" value="Genomic_DNA"/>
</dbReference>
<dbReference type="InterPro" id="IPR002347">
    <property type="entry name" value="SDR_fam"/>
</dbReference>
<comment type="similarity">
    <text evidence="1">Belongs to the short-chain dehydrogenases/reductases (SDR) family.</text>
</comment>
<dbReference type="Proteomes" id="UP001489902">
    <property type="component" value="Chromosome 1"/>
</dbReference>